<evidence type="ECO:0000256" key="2">
    <source>
        <dbReference type="PROSITE-ProRule" id="PRU00110"/>
    </source>
</evidence>
<feature type="modified residue" description="Phosphohistidine" evidence="2">
    <location>
        <position position="52"/>
    </location>
</feature>
<dbReference type="STRING" id="1229727.Ga0080559_TMP1920"/>
<dbReference type="GO" id="GO:0000160">
    <property type="term" value="P:phosphorelay signal transduction system"/>
    <property type="evidence" value="ECO:0007669"/>
    <property type="project" value="UniProtKB-KW"/>
</dbReference>
<dbReference type="PROSITE" id="PS50894">
    <property type="entry name" value="HPT"/>
    <property type="match status" value="1"/>
</dbReference>
<gene>
    <name evidence="4" type="ORF">Ga0080559_TMP1920</name>
</gene>
<protein>
    <submittedName>
        <fullName evidence="4">HPt domain-containing protein</fullName>
    </submittedName>
</protein>
<dbReference type="EMBL" id="CP014796">
    <property type="protein sequence ID" value="APX22716.1"/>
    <property type="molecule type" value="Genomic_DNA"/>
</dbReference>
<dbReference type="InterPro" id="IPR008207">
    <property type="entry name" value="Sig_transdc_His_kin_Hpt_dom"/>
</dbReference>
<dbReference type="OrthoDB" id="7867809at2"/>
<keyword evidence="2" id="KW-0597">Phosphoprotein</keyword>
<evidence type="ECO:0000256" key="1">
    <source>
        <dbReference type="ARBA" id="ARBA00023012"/>
    </source>
</evidence>
<dbReference type="InterPro" id="IPR036641">
    <property type="entry name" value="HPT_dom_sf"/>
</dbReference>
<feature type="domain" description="HPt" evidence="3">
    <location>
        <begin position="8"/>
        <end position="111"/>
    </location>
</feature>
<name>A0A1U7D3R9_9RHOB</name>
<dbReference type="SUPFAM" id="SSF47226">
    <property type="entry name" value="Histidine-containing phosphotransfer domain, HPT domain"/>
    <property type="match status" value="1"/>
</dbReference>
<evidence type="ECO:0000313" key="5">
    <source>
        <dbReference type="Proteomes" id="UP000186559"/>
    </source>
</evidence>
<dbReference type="Pfam" id="PF01627">
    <property type="entry name" value="Hpt"/>
    <property type="match status" value="1"/>
</dbReference>
<accession>A0A1U7D3R9</accession>
<reference evidence="4 5" key="1">
    <citation type="submission" date="2016-03" db="EMBL/GenBank/DDBJ databases">
        <title>Deep-sea bacteria in the southern Pacific.</title>
        <authorList>
            <person name="Tang K."/>
        </authorList>
    </citation>
    <scope>NUCLEOTIDE SEQUENCE [LARGE SCALE GENOMIC DNA]</scope>
    <source>
        <strain evidence="4 5">JLT2016</strain>
    </source>
</reference>
<dbReference type="Gene3D" id="1.20.120.160">
    <property type="entry name" value="HPT domain"/>
    <property type="match status" value="1"/>
</dbReference>
<dbReference type="Proteomes" id="UP000186559">
    <property type="component" value="Chromosome"/>
</dbReference>
<dbReference type="AlphaFoldDB" id="A0A1U7D3R9"/>
<organism evidence="4 5">
    <name type="scientific">Salipiger profundus</name>
    <dbReference type="NCBI Taxonomy" id="1229727"/>
    <lineage>
        <taxon>Bacteria</taxon>
        <taxon>Pseudomonadati</taxon>
        <taxon>Pseudomonadota</taxon>
        <taxon>Alphaproteobacteria</taxon>
        <taxon>Rhodobacterales</taxon>
        <taxon>Roseobacteraceae</taxon>
        <taxon>Salipiger</taxon>
    </lineage>
</organism>
<dbReference type="RefSeq" id="WP_076622968.1">
    <property type="nucleotide sequence ID" value="NZ_BMEW01000004.1"/>
</dbReference>
<proteinExistence type="predicted"/>
<evidence type="ECO:0000259" key="3">
    <source>
        <dbReference type="PROSITE" id="PS50894"/>
    </source>
</evidence>
<dbReference type="KEGG" id="tpro:Ga0080559_TMP1920"/>
<evidence type="ECO:0000313" key="4">
    <source>
        <dbReference type="EMBL" id="APX22716.1"/>
    </source>
</evidence>
<keyword evidence="5" id="KW-1185">Reference proteome</keyword>
<sequence>MIDWTRIAELRDEIGAENFHEVVDLFLKEVETTLADLPGAMAQPAEMEEKLHFLKGSALNLGFSALADCCQSGEIAARSGSTAPIDVDAILSLYARSRGTFLSEQPERLAA</sequence>
<dbReference type="GO" id="GO:0004672">
    <property type="term" value="F:protein kinase activity"/>
    <property type="evidence" value="ECO:0007669"/>
    <property type="project" value="UniProtKB-ARBA"/>
</dbReference>
<keyword evidence="1" id="KW-0902">Two-component regulatory system</keyword>